<organism evidence="1 2">
    <name type="scientific">Trichonephila inaurata madagascariensis</name>
    <dbReference type="NCBI Taxonomy" id="2747483"/>
    <lineage>
        <taxon>Eukaryota</taxon>
        <taxon>Metazoa</taxon>
        <taxon>Ecdysozoa</taxon>
        <taxon>Arthropoda</taxon>
        <taxon>Chelicerata</taxon>
        <taxon>Arachnida</taxon>
        <taxon>Araneae</taxon>
        <taxon>Araneomorphae</taxon>
        <taxon>Entelegynae</taxon>
        <taxon>Araneoidea</taxon>
        <taxon>Nephilidae</taxon>
        <taxon>Trichonephila</taxon>
        <taxon>Trichonephila inaurata</taxon>
    </lineage>
</organism>
<proteinExistence type="predicted"/>
<evidence type="ECO:0000313" key="2">
    <source>
        <dbReference type="Proteomes" id="UP000886998"/>
    </source>
</evidence>
<comment type="caution">
    <text evidence="1">The sequence shown here is derived from an EMBL/GenBank/DDBJ whole genome shotgun (WGS) entry which is preliminary data.</text>
</comment>
<name>A0A8X6MGA5_9ARAC</name>
<gene>
    <name evidence="1" type="ORF">TNIN_51251</name>
</gene>
<keyword evidence="2" id="KW-1185">Reference proteome</keyword>
<dbReference type="AlphaFoldDB" id="A0A8X6MGA5"/>
<dbReference type="EMBL" id="BMAV01026346">
    <property type="protein sequence ID" value="GFS49607.1"/>
    <property type="molecule type" value="Genomic_DNA"/>
</dbReference>
<dbReference type="Proteomes" id="UP000886998">
    <property type="component" value="Unassembled WGS sequence"/>
</dbReference>
<protein>
    <submittedName>
        <fullName evidence="1">Uncharacterized protein</fullName>
    </submittedName>
</protein>
<accession>A0A8X6MGA5</accession>
<sequence>MAQVHLTILPGDPPVWEKRGKKIMSFSRKPHPDHVLELIANRRIQLKFLKRNPKNGKMIFLAGRCLSPLISFEFFLQFYMEFRVSFPSLKKAFRKLSNTLSDVLHGLKRENR</sequence>
<reference evidence="1" key="1">
    <citation type="submission" date="2020-08" db="EMBL/GenBank/DDBJ databases">
        <title>Multicomponent nature underlies the extraordinary mechanical properties of spider dragline silk.</title>
        <authorList>
            <person name="Kono N."/>
            <person name="Nakamura H."/>
            <person name="Mori M."/>
            <person name="Yoshida Y."/>
            <person name="Ohtoshi R."/>
            <person name="Malay A.D."/>
            <person name="Moran D.A.P."/>
            <person name="Tomita M."/>
            <person name="Numata K."/>
            <person name="Arakawa K."/>
        </authorList>
    </citation>
    <scope>NUCLEOTIDE SEQUENCE</scope>
</reference>
<evidence type="ECO:0000313" key="1">
    <source>
        <dbReference type="EMBL" id="GFS49607.1"/>
    </source>
</evidence>